<dbReference type="OrthoDB" id="2998079at2759"/>
<name>A0A284RVW7_ARMOS</name>
<evidence type="ECO:0000313" key="2">
    <source>
        <dbReference type="EMBL" id="SJL12897.1"/>
    </source>
</evidence>
<feature type="compositionally biased region" description="Low complexity" evidence="1">
    <location>
        <begin position="291"/>
        <end position="312"/>
    </location>
</feature>
<keyword evidence="3" id="KW-1185">Reference proteome</keyword>
<evidence type="ECO:0000256" key="1">
    <source>
        <dbReference type="SAM" id="MobiDB-lite"/>
    </source>
</evidence>
<feature type="region of interest" description="Disordered" evidence="1">
    <location>
        <begin position="284"/>
        <end position="312"/>
    </location>
</feature>
<gene>
    <name evidence="2" type="ORF">ARMOST_16330</name>
</gene>
<organism evidence="2 3">
    <name type="scientific">Armillaria ostoyae</name>
    <name type="common">Armillaria root rot fungus</name>
    <dbReference type="NCBI Taxonomy" id="47428"/>
    <lineage>
        <taxon>Eukaryota</taxon>
        <taxon>Fungi</taxon>
        <taxon>Dikarya</taxon>
        <taxon>Basidiomycota</taxon>
        <taxon>Agaricomycotina</taxon>
        <taxon>Agaricomycetes</taxon>
        <taxon>Agaricomycetidae</taxon>
        <taxon>Agaricales</taxon>
        <taxon>Marasmiineae</taxon>
        <taxon>Physalacriaceae</taxon>
        <taxon>Armillaria</taxon>
    </lineage>
</organism>
<dbReference type="AlphaFoldDB" id="A0A284RVW7"/>
<protein>
    <submittedName>
        <fullName evidence="2">Uncharacterized protein</fullName>
    </submittedName>
</protein>
<reference evidence="3" key="1">
    <citation type="journal article" date="2017" name="Nat. Ecol. Evol.">
        <title>Genome expansion and lineage-specific genetic innovations in the forest pathogenic fungi Armillaria.</title>
        <authorList>
            <person name="Sipos G."/>
            <person name="Prasanna A.N."/>
            <person name="Walter M.C."/>
            <person name="O'Connor E."/>
            <person name="Balint B."/>
            <person name="Krizsan K."/>
            <person name="Kiss B."/>
            <person name="Hess J."/>
            <person name="Varga T."/>
            <person name="Slot J."/>
            <person name="Riley R."/>
            <person name="Boka B."/>
            <person name="Rigling D."/>
            <person name="Barry K."/>
            <person name="Lee J."/>
            <person name="Mihaltcheva S."/>
            <person name="LaButti K."/>
            <person name="Lipzen A."/>
            <person name="Waldron R."/>
            <person name="Moloney N.M."/>
            <person name="Sperisen C."/>
            <person name="Kredics L."/>
            <person name="Vagvoelgyi C."/>
            <person name="Patrignani A."/>
            <person name="Fitzpatrick D."/>
            <person name="Nagy I."/>
            <person name="Doyle S."/>
            <person name="Anderson J.B."/>
            <person name="Grigoriev I.V."/>
            <person name="Gueldener U."/>
            <person name="Muensterkoetter M."/>
            <person name="Nagy L.G."/>
        </authorList>
    </citation>
    <scope>NUCLEOTIDE SEQUENCE [LARGE SCALE GENOMIC DNA]</scope>
    <source>
        <strain evidence="3">C18/9</strain>
    </source>
</reference>
<dbReference type="Proteomes" id="UP000219338">
    <property type="component" value="Unassembled WGS sequence"/>
</dbReference>
<evidence type="ECO:0000313" key="3">
    <source>
        <dbReference type="Proteomes" id="UP000219338"/>
    </source>
</evidence>
<accession>A0A284RVW7</accession>
<dbReference type="EMBL" id="FUEG01000018">
    <property type="protein sequence ID" value="SJL12897.1"/>
    <property type="molecule type" value="Genomic_DNA"/>
</dbReference>
<proteinExistence type="predicted"/>
<sequence length="470" mass="52765">MDPLLPRHTWREFLGIRFDHHITVQERTDYDGTHSYSAKNCPPAEEFIRQSDPDPTIVERILEAFFSFLERKGCLDDLLPIYLDLALHRFQSRLSELDLVDEHVVRLFHAQLQDIVDMVVVALTSTDAEPGDSIWVTRNTRTHTHVKTIAIEGKRPQVLFHHAAGLQLENNYVPNVEQIDAKAMATNMWLHLASSAPPSRFGHFFSGISAIFVERVLLQPDHNALLVSPHYHLFRDDNPPASAEYPFITADRCCQKGIPLLAIMTFLLPNESVRQGVLPAVRNTLPQVKRSPPSMDTSPLSSSSSSCSPTYSEAHLPSSSPLLSPAVDVEVSKLLSYGPTAQVWRRCLSSGQGTAPVIVKMYSRRNSDHMKNEVLAAFTMPDQSWGAIVLSDAGEAFRGTWKEAGFSVQELQVLWKHVKTPHPLGLHHHDLAPRNVAKGRDGNLPTCALVNRDELNTLEEYFDSLADWRQ</sequence>
<dbReference type="STRING" id="47428.A0A284RVW7"/>